<feature type="transmembrane region" description="Helical" evidence="1">
    <location>
        <begin position="187"/>
        <end position="205"/>
    </location>
</feature>
<protein>
    <recommendedName>
        <fullName evidence="4">Magnesium transporter NIPA</fullName>
    </recommendedName>
</protein>
<feature type="transmembrane region" description="Helical" evidence="1">
    <location>
        <begin position="69"/>
        <end position="88"/>
    </location>
</feature>
<sequence length="323" mass="32328">MNGVQVLAAAAPPSGASPNMGLAVLLALLSACAFAVSTVVQHRAATVAGQDLPQGAVLRLVGKLVRNRAWIGGQAAALSGFLLHAAALKFGPVVVVQPLLSGGLVISLALGALVDRRHPDRLLPEKGQWISAGVVAVTLGLFVVSARPDHGGAYARPGPLLVCLAAAAGVMVLAALWALRPGAPHKALALGCGAGFGFGMTGLLLKDVVAHPPGELLTSWTLYVLLLSGAASITFAQWAYQSGALIECLPVMAVLEPLVAVGLAAPVYGERLAPGALATAGQVVGVVGLVVGVAVLARRTAARDATGVPLAVPAPAPAPPPHH</sequence>
<evidence type="ECO:0008006" key="4">
    <source>
        <dbReference type="Google" id="ProtNLM"/>
    </source>
</evidence>
<dbReference type="Proteomes" id="UP000198981">
    <property type="component" value="Unassembled WGS sequence"/>
</dbReference>
<dbReference type="OrthoDB" id="5187629at2"/>
<accession>A0A1G4X8Z4</accession>
<dbReference type="NCBIfam" id="NF038012">
    <property type="entry name" value="DMT_1"/>
    <property type="match status" value="1"/>
</dbReference>
<feature type="transmembrane region" description="Helical" evidence="1">
    <location>
        <begin position="20"/>
        <end position="40"/>
    </location>
</feature>
<feature type="transmembrane region" description="Helical" evidence="1">
    <location>
        <begin position="248"/>
        <end position="269"/>
    </location>
</feature>
<dbReference type="PANTHER" id="PTHR40761:SF1">
    <property type="entry name" value="CONSERVED INTEGRAL MEMBRANE ALANINE VALINE AND LEUCINE RICH PROTEIN-RELATED"/>
    <property type="match status" value="1"/>
</dbReference>
<feature type="transmembrane region" description="Helical" evidence="1">
    <location>
        <begin position="94"/>
        <end position="115"/>
    </location>
</feature>
<gene>
    <name evidence="2" type="ORF">SAMN03159343_0157</name>
</gene>
<feature type="transmembrane region" description="Helical" evidence="1">
    <location>
        <begin position="275"/>
        <end position="297"/>
    </location>
</feature>
<reference evidence="3" key="1">
    <citation type="submission" date="2016-10" db="EMBL/GenBank/DDBJ databases">
        <authorList>
            <person name="Varghese N."/>
            <person name="Submissions S."/>
        </authorList>
    </citation>
    <scope>NUCLEOTIDE SEQUENCE [LARGE SCALE GENOMIC DNA]</scope>
    <source>
        <strain evidence="3">DSM 45722</strain>
    </source>
</reference>
<evidence type="ECO:0000313" key="3">
    <source>
        <dbReference type="Proteomes" id="UP000198981"/>
    </source>
</evidence>
<dbReference type="AlphaFoldDB" id="A0A1G4X8Z4"/>
<dbReference type="STRING" id="1960309.SAMN03159343_0157"/>
<organism evidence="2 3">
    <name type="scientific">Klenkia marina</name>
    <dbReference type="NCBI Taxonomy" id="1960309"/>
    <lineage>
        <taxon>Bacteria</taxon>
        <taxon>Bacillati</taxon>
        <taxon>Actinomycetota</taxon>
        <taxon>Actinomycetes</taxon>
        <taxon>Geodermatophilales</taxon>
        <taxon>Geodermatophilaceae</taxon>
        <taxon>Klenkia</taxon>
    </lineage>
</organism>
<keyword evidence="3" id="KW-1185">Reference proteome</keyword>
<keyword evidence="1" id="KW-0812">Transmembrane</keyword>
<dbReference type="PANTHER" id="PTHR40761">
    <property type="entry name" value="CONSERVED INTEGRAL MEMBRANE ALANINE VALINE AND LEUCINE RICH PROTEIN-RELATED"/>
    <property type="match status" value="1"/>
</dbReference>
<feature type="transmembrane region" description="Helical" evidence="1">
    <location>
        <begin position="217"/>
        <end position="236"/>
    </location>
</feature>
<keyword evidence="1" id="KW-0472">Membrane</keyword>
<name>A0A1G4X8Z4_9ACTN</name>
<keyword evidence="1" id="KW-1133">Transmembrane helix</keyword>
<dbReference type="EMBL" id="FMUH01000001">
    <property type="protein sequence ID" value="SCX37642.1"/>
    <property type="molecule type" value="Genomic_DNA"/>
</dbReference>
<evidence type="ECO:0000256" key="1">
    <source>
        <dbReference type="SAM" id="Phobius"/>
    </source>
</evidence>
<proteinExistence type="predicted"/>
<feature type="transmembrane region" description="Helical" evidence="1">
    <location>
        <begin position="158"/>
        <end position="180"/>
    </location>
</feature>
<evidence type="ECO:0000313" key="2">
    <source>
        <dbReference type="EMBL" id="SCX37642.1"/>
    </source>
</evidence>
<dbReference type="RefSeq" id="WP_092798802.1">
    <property type="nucleotide sequence ID" value="NZ_FMUH01000001.1"/>
</dbReference>
<feature type="transmembrane region" description="Helical" evidence="1">
    <location>
        <begin position="127"/>
        <end position="146"/>
    </location>
</feature>